<evidence type="ECO:0000256" key="4">
    <source>
        <dbReference type="ARBA" id="ARBA00022705"/>
    </source>
</evidence>
<gene>
    <name evidence="11" type="ORF">AAFF_G00065160</name>
</gene>
<evidence type="ECO:0000259" key="9">
    <source>
        <dbReference type="Pfam" id="PF16099"/>
    </source>
</evidence>
<dbReference type="EMBL" id="JAINUG010000014">
    <property type="protein sequence ID" value="KAJ8413918.1"/>
    <property type="molecule type" value="Genomic_DNA"/>
</dbReference>
<dbReference type="InterPro" id="IPR032199">
    <property type="entry name" value="RMI1_C"/>
</dbReference>
<dbReference type="Pfam" id="PF08585">
    <property type="entry name" value="RMI1_N_C"/>
    <property type="match status" value="1"/>
</dbReference>
<evidence type="ECO:0000256" key="6">
    <source>
        <dbReference type="ARBA" id="ARBA00024977"/>
    </source>
</evidence>
<dbReference type="FunFam" id="2.40.50.770:FF:000002">
    <property type="entry name" value="recQ-mediated genome instability protein 1"/>
    <property type="match status" value="1"/>
</dbReference>
<evidence type="ECO:0000259" key="8">
    <source>
        <dbReference type="Pfam" id="PF08585"/>
    </source>
</evidence>
<dbReference type="InterPro" id="IPR049363">
    <property type="entry name" value="RMI1_N"/>
</dbReference>
<evidence type="ECO:0000256" key="7">
    <source>
        <dbReference type="SAM" id="MobiDB-lite"/>
    </source>
</evidence>
<dbReference type="GO" id="GO:0000712">
    <property type="term" value="P:resolution of meiotic recombination intermediates"/>
    <property type="evidence" value="ECO:0007669"/>
    <property type="project" value="TreeGrafter"/>
</dbReference>
<comment type="subcellular location">
    <subcellularLocation>
        <location evidence="1">Nucleus</location>
    </subcellularLocation>
</comment>
<organism evidence="11 12">
    <name type="scientific">Aldrovandia affinis</name>
    <dbReference type="NCBI Taxonomy" id="143900"/>
    <lineage>
        <taxon>Eukaryota</taxon>
        <taxon>Metazoa</taxon>
        <taxon>Chordata</taxon>
        <taxon>Craniata</taxon>
        <taxon>Vertebrata</taxon>
        <taxon>Euteleostomi</taxon>
        <taxon>Actinopterygii</taxon>
        <taxon>Neopterygii</taxon>
        <taxon>Teleostei</taxon>
        <taxon>Notacanthiformes</taxon>
        <taxon>Halosauridae</taxon>
        <taxon>Aldrovandia</taxon>
    </lineage>
</organism>
<dbReference type="AlphaFoldDB" id="A0AAD7T407"/>
<name>A0AAD7T407_9TELE</name>
<keyword evidence="5" id="KW-0539">Nucleus</keyword>
<sequence length="494" mass="52962">MSGQGVAQRAREWLSSTWHVQVPYAWLEACVSWVVQEGAGASVRQAHVNQQVLEQWLLTDLRSLAHPVLPVQLGQALKTELSGCFCLQVDSLLDISRPAYSQLQQWRGADCGNEQVSTVTQVSQRPWEAAPTRVLMLQLTDGVQDLQALEYQPIPALSASLPPGTKLLLQGTAACRLGVLLLRPGNVRVLGGEVEELRAANSQGRVLCEVLGLPEDGPQEAEPRLRDEGLSDEELLASLEAVVADSGYGSRSEVSDGSYRGAERPRSVVNASPATDGPVTAGDLDEDFEDIPLDELDSVIFQEEPDPAQGGGHTPLEEAGLGGQVGQVRFGAPGHGKVQQSVGPVLLWGRTGALGPSPTCVPCGGTAQARSREVQVKAFIVTLLGSLQSSSGAWQVSATISDGSGYLDVRLSDGVLAGLIQFSVAESRAMRKDPERRPAVLAGLERCQRELVDMCCLMTLRYDPTNETGEVLRAQEVTADTCRDLESRVHSRAH</sequence>
<feature type="region of interest" description="Disordered" evidence="7">
    <location>
        <begin position="247"/>
        <end position="281"/>
    </location>
</feature>
<dbReference type="PANTHER" id="PTHR14790:SF15">
    <property type="entry name" value="RECQ-MEDIATED GENOME INSTABILITY PROTEIN 1"/>
    <property type="match status" value="1"/>
</dbReference>
<dbReference type="Gene3D" id="2.40.50.770">
    <property type="entry name" value="RecQ-mediated genome instability protein Rmi1, C-terminal domain"/>
    <property type="match status" value="1"/>
</dbReference>
<evidence type="ECO:0000256" key="3">
    <source>
        <dbReference type="ARBA" id="ARBA00018987"/>
    </source>
</evidence>
<dbReference type="GO" id="GO:0000166">
    <property type="term" value="F:nucleotide binding"/>
    <property type="evidence" value="ECO:0007669"/>
    <property type="project" value="InterPro"/>
</dbReference>
<dbReference type="Pfam" id="PF16099">
    <property type="entry name" value="RMI1_C"/>
    <property type="match status" value="1"/>
</dbReference>
<dbReference type="FunFam" id="1.10.8.1020:FF:000001">
    <property type="entry name" value="RecQ-mediated genome instability protein 1"/>
    <property type="match status" value="1"/>
</dbReference>
<dbReference type="InterPro" id="IPR013894">
    <property type="entry name" value="RMI1_OB"/>
</dbReference>
<dbReference type="Gene3D" id="6.10.140.770">
    <property type="match status" value="1"/>
</dbReference>
<reference evidence="11" key="1">
    <citation type="journal article" date="2023" name="Science">
        <title>Genome structures resolve the early diversification of teleost fishes.</title>
        <authorList>
            <person name="Parey E."/>
            <person name="Louis A."/>
            <person name="Montfort J."/>
            <person name="Bouchez O."/>
            <person name="Roques C."/>
            <person name="Iampietro C."/>
            <person name="Lluch J."/>
            <person name="Castinel A."/>
            <person name="Donnadieu C."/>
            <person name="Desvignes T."/>
            <person name="Floi Bucao C."/>
            <person name="Jouanno E."/>
            <person name="Wen M."/>
            <person name="Mejri S."/>
            <person name="Dirks R."/>
            <person name="Jansen H."/>
            <person name="Henkel C."/>
            <person name="Chen W.J."/>
            <person name="Zahm M."/>
            <person name="Cabau C."/>
            <person name="Klopp C."/>
            <person name="Thompson A.W."/>
            <person name="Robinson-Rechavi M."/>
            <person name="Braasch I."/>
            <person name="Lecointre G."/>
            <person name="Bobe J."/>
            <person name="Postlethwait J.H."/>
            <person name="Berthelot C."/>
            <person name="Roest Crollius H."/>
            <person name="Guiguen Y."/>
        </authorList>
    </citation>
    <scope>NUCLEOTIDE SEQUENCE</scope>
    <source>
        <strain evidence="11">NC1722</strain>
    </source>
</reference>
<dbReference type="InterPro" id="IPR042470">
    <property type="entry name" value="RMI1_N_C_sf"/>
</dbReference>
<dbReference type="GO" id="GO:0016604">
    <property type="term" value="C:nuclear body"/>
    <property type="evidence" value="ECO:0007669"/>
    <property type="project" value="TreeGrafter"/>
</dbReference>
<dbReference type="Gene3D" id="1.10.8.1020">
    <property type="entry name" value="RecQ-mediated genome instability protein 1, N-terminal domain"/>
    <property type="match status" value="1"/>
</dbReference>
<comment type="similarity">
    <text evidence="2">Belongs to the RMI1 family.</text>
</comment>
<feature type="domain" description="RecQ-mediated genome instability protein 1 C-terminal OB-fold" evidence="9">
    <location>
        <begin position="373"/>
        <end position="489"/>
    </location>
</feature>
<evidence type="ECO:0000256" key="1">
    <source>
        <dbReference type="ARBA" id="ARBA00004123"/>
    </source>
</evidence>
<comment type="function">
    <text evidence="6">Essential component of the RMI complex, a complex that plays an important role in the processing of homologous recombination intermediates to limit DNA crossover formation in cells. Promotes TOP3A binding to double Holliday junctions (DHJ) and hence stimulates TOP3A-mediated dissolution. Required for BLM phosphorylation during mitosis. Within the BLM complex, required for BLM and TOP3A stability.</text>
</comment>
<evidence type="ECO:0000313" key="11">
    <source>
        <dbReference type="EMBL" id="KAJ8413918.1"/>
    </source>
</evidence>
<comment type="caution">
    <text evidence="11">The sequence shown here is derived from an EMBL/GenBank/DDBJ whole genome shotgun (WGS) entry which is preliminary data.</text>
</comment>
<dbReference type="Pfam" id="PF21000">
    <property type="entry name" value="RMI1_N_N"/>
    <property type="match status" value="1"/>
</dbReference>
<evidence type="ECO:0000256" key="5">
    <source>
        <dbReference type="ARBA" id="ARBA00023242"/>
    </source>
</evidence>
<evidence type="ECO:0000259" key="10">
    <source>
        <dbReference type="Pfam" id="PF21000"/>
    </source>
</evidence>
<dbReference type="PANTHER" id="PTHR14790">
    <property type="entry name" value="RECQ-MEDIATED GENOME INSTABILITY PROTEIN 1 RMI1"/>
    <property type="match status" value="1"/>
</dbReference>
<dbReference type="GO" id="GO:0031422">
    <property type="term" value="C:RecQ family helicase-topoisomerase III complex"/>
    <property type="evidence" value="ECO:0007669"/>
    <property type="project" value="TreeGrafter"/>
</dbReference>
<dbReference type="SMART" id="SM01161">
    <property type="entry name" value="DUF1767"/>
    <property type="match status" value="1"/>
</dbReference>
<protein>
    <recommendedName>
        <fullName evidence="3">RecQ-mediated genome instability protein 1</fullName>
    </recommendedName>
</protein>
<accession>A0AAD7T407</accession>
<feature type="domain" description="RMI1 N-terminal" evidence="10">
    <location>
        <begin position="14"/>
        <end position="63"/>
    </location>
</feature>
<evidence type="ECO:0000256" key="2">
    <source>
        <dbReference type="ARBA" id="ARBA00006395"/>
    </source>
</evidence>
<evidence type="ECO:0000313" key="12">
    <source>
        <dbReference type="Proteomes" id="UP001221898"/>
    </source>
</evidence>
<keyword evidence="12" id="KW-1185">Reference proteome</keyword>
<keyword evidence="4" id="KW-0235">DNA replication</keyword>
<dbReference type="GO" id="GO:0006260">
    <property type="term" value="P:DNA replication"/>
    <property type="evidence" value="ECO:0007669"/>
    <property type="project" value="UniProtKB-KW"/>
</dbReference>
<dbReference type="GO" id="GO:0000724">
    <property type="term" value="P:double-strand break repair via homologous recombination"/>
    <property type="evidence" value="ECO:0007669"/>
    <property type="project" value="TreeGrafter"/>
</dbReference>
<dbReference type="Proteomes" id="UP001221898">
    <property type="component" value="Unassembled WGS sequence"/>
</dbReference>
<dbReference type="InterPro" id="IPR044881">
    <property type="entry name" value="RMI1_N_N_sf"/>
</dbReference>
<feature type="domain" description="RecQ mediated genome instability protein 1 OB-fold" evidence="8">
    <location>
        <begin position="70"/>
        <end position="205"/>
    </location>
</feature>
<proteinExistence type="inferred from homology"/>